<name>A0A7C3KBY3_9CYAN</name>
<evidence type="ECO:0008006" key="2">
    <source>
        <dbReference type="Google" id="ProtNLM"/>
    </source>
</evidence>
<comment type="caution">
    <text evidence="1">The sequence shown here is derived from an EMBL/GenBank/DDBJ whole genome shotgun (WGS) entry which is preliminary data.</text>
</comment>
<evidence type="ECO:0000313" key="1">
    <source>
        <dbReference type="EMBL" id="HFM96730.1"/>
    </source>
</evidence>
<gene>
    <name evidence="1" type="ORF">ENR64_03000</name>
</gene>
<sequence>MENEQISLRAGLERYYLANPKFVQNQDLQVGRLRIPWEDMLRHDIMHVVTGYSTALDQELQLIGFLLTSITWKRPWYYYAQSFVVFLELLGMSLRGQSFGDHYYTPLHVCRLYWRGVRQGFAVYKRIDAYIDPASVMERSLRSLRQEYGIHNAGAWD</sequence>
<organism evidence="1">
    <name type="scientific">Oscillatoriales cyanobacterium SpSt-418</name>
    <dbReference type="NCBI Taxonomy" id="2282169"/>
    <lineage>
        <taxon>Bacteria</taxon>
        <taxon>Bacillati</taxon>
        <taxon>Cyanobacteriota</taxon>
        <taxon>Cyanophyceae</taxon>
        <taxon>Oscillatoriophycideae</taxon>
        <taxon>Oscillatoriales</taxon>
    </lineage>
</organism>
<proteinExistence type="predicted"/>
<dbReference type="EMBL" id="DSRU01000042">
    <property type="protein sequence ID" value="HFM96730.1"/>
    <property type="molecule type" value="Genomic_DNA"/>
</dbReference>
<protein>
    <recommendedName>
        <fullName evidence="2">Ubiquinone biosynthesis protein</fullName>
    </recommendedName>
</protein>
<accession>A0A7C3KBY3</accession>
<reference evidence="1" key="1">
    <citation type="journal article" date="2020" name="mSystems">
        <title>Genome- and Community-Level Interaction Insights into Carbon Utilization and Element Cycling Functions of Hydrothermarchaeota in Hydrothermal Sediment.</title>
        <authorList>
            <person name="Zhou Z."/>
            <person name="Liu Y."/>
            <person name="Xu W."/>
            <person name="Pan J."/>
            <person name="Luo Z.H."/>
            <person name="Li M."/>
        </authorList>
    </citation>
    <scope>NUCLEOTIDE SEQUENCE [LARGE SCALE GENOMIC DNA]</scope>
    <source>
        <strain evidence="1">SpSt-418</strain>
    </source>
</reference>
<dbReference type="AlphaFoldDB" id="A0A7C3KBY3"/>